<reference evidence="2 3" key="1">
    <citation type="journal article" date="2021" name="Sci. Rep.">
        <title>Genome sequencing of the multicellular alga Astrephomene provides insights into convergent evolution of germ-soma differentiation.</title>
        <authorList>
            <person name="Yamashita S."/>
            <person name="Yamamoto K."/>
            <person name="Matsuzaki R."/>
            <person name="Suzuki S."/>
            <person name="Yamaguchi H."/>
            <person name="Hirooka S."/>
            <person name="Minakuchi Y."/>
            <person name="Miyagishima S."/>
            <person name="Kawachi M."/>
            <person name="Toyoda A."/>
            <person name="Nozaki H."/>
        </authorList>
    </citation>
    <scope>NUCLEOTIDE SEQUENCE [LARGE SCALE GENOMIC DNA]</scope>
    <source>
        <strain evidence="2 3">NIES-4017</strain>
    </source>
</reference>
<evidence type="ECO:0000313" key="2">
    <source>
        <dbReference type="EMBL" id="GFR44235.1"/>
    </source>
</evidence>
<dbReference type="InterPro" id="IPR036047">
    <property type="entry name" value="F-box-like_dom_sf"/>
</dbReference>
<gene>
    <name evidence="2" type="ORF">Agub_g5370</name>
</gene>
<dbReference type="Gene3D" id="1.20.1280.50">
    <property type="match status" value="1"/>
</dbReference>
<dbReference type="AlphaFoldDB" id="A0AAD3DLU2"/>
<protein>
    <recommendedName>
        <fullName evidence="1">F-box domain-containing protein</fullName>
    </recommendedName>
</protein>
<dbReference type="Pfam" id="PF12937">
    <property type="entry name" value="F-box-like"/>
    <property type="match status" value="1"/>
</dbReference>
<dbReference type="InterPro" id="IPR001810">
    <property type="entry name" value="F-box_dom"/>
</dbReference>
<organism evidence="2 3">
    <name type="scientific">Astrephomene gubernaculifera</name>
    <dbReference type="NCBI Taxonomy" id="47775"/>
    <lineage>
        <taxon>Eukaryota</taxon>
        <taxon>Viridiplantae</taxon>
        <taxon>Chlorophyta</taxon>
        <taxon>core chlorophytes</taxon>
        <taxon>Chlorophyceae</taxon>
        <taxon>CS clade</taxon>
        <taxon>Chlamydomonadales</taxon>
        <taxon>Astrephomenaceae</taxon>
        <taxon>Astrephomene</taxon>
    </lineage>
</organism>
<accession>A0AAD3DLU2</accession>
<dbReference type="SUPFAM" id="SSF81383">
    <property type="entry name" value="F-box domain"/>
    <property type="match status" value="1"/>
</dbReference>
<proteinExistence type="predicted"/>
<evidence type="ECO:0000313" key="3">
    <source>
        <dbReference type="Proteomes" id="UP001054857"/>
    </source>
</evidence>
<dbReference type="EMBL" id="BMAR01000007">
    <property type="protein sequence ID" value="GFR44235.1"/>
    <property type="molecule type" value="Genomic_DNA"/>
</dbReference>
<dbReference type="Proteomes" id="UP001054857">
    <property type="component" value="Unassembled WGS sequence"/>
</dbReference>
<dbReference type="PROSITE" id="PS50181">
    <property type="entry name" value="FBOX"/>
    <property type="match status" value="1"/>
</dbReference>
<keyword evidence="3" id="KW-1185">Reference proteome</keyword>
<sequence length="196" mass="21748">MAATRMRSTACQFLHLPLELQLRVLEQLGGPDLCAVEASCRDLRRLVSSNGYLYQHALAEEFGPSIAARASTTDWKALYVQAFVQARLDILEKQRCVYNSLKVRLEELDGLLEQADDVKEHLGAPELLMGDSMVLTIVSSMEQDVLQLRWDASEDLLVAEAKVEQLQSELQDLLSRVPGCWRAASLQVAAACCTIA</sequence>
<evidence type="ECO:0000259" key="1">
    <source>
        <dbReference type="PROSITE" id="PS50181"/>
    </source>
</evidence>
<name>A0AAD3DLU2_9CHLO</name>
<feature type="domain" description="F-box" evidence="1">
    <location>
        <begin position="10"/>
        <end position="57"/>
    </location>
</feature>
<comment type="caution">
    <text evidence="2">The sequence shown here is derived from an EMBL/GenBank/DDBJ whole genome shotgun (WGS) entry which is preliminary data.</text>
</comment>